<keyword evidence="10 13" id="KW-0479">Metal-binding</keyword>
<evidence type="ECO:0000256" key="13">
    <source>
        <dbReference type="HAMAP-Rule" id="MF_00052"/>
    </source>
</evidence>
<dbReference type="InterPro" id="IPR023160">
    <property type="entry name" value="RNase_HII_hlx-loop-hlx_cap_dom"/>
</dbReference>
<feature type="binding site" evidence="13 14">
    <location>
        <position position="8"/>
    </location>
    <ligand>
        <name>a divalent metal cation</name>
        <dbReference type="ChEBI" id="CHEBI:60240"/>
    </ligand>
</feature>
<dbReference type="PANTHER" id="PTHR10954">
    <property type="entry name" value="RIBONUCLEASE H2 SUBUNIT A"/>
    <property type="match status" value="1"/>
</dbReference>
<name>A0A060HS75_9ARCH</name>
<dbReference type="HAMAP" id="MF_00052_A">
    <property type="entry name" value="RNase_HII_A"/>
    <property type="match status" value="1"/>
</dbReference>
<keyword evidence="12 13" id="KW-0378">Hydrolase</keyword>
<dbReference type="GO" id="GO:0043137">
    <property type="term" value="P:DNA replication, removal of RNA primer"/>
    <property type="evidence" value="ECO:0007669"/>
    <property type="project" value="TreeGrafter"/>
</dbReference>
<evidence type="ECO:0000313" key="17">
    <source>
        <dbReference type="EMBL" id="AIC16007.1"/>
    </source>
</evidence>
<dbReference type="InterPro" id="IPR024567">
    <property type="entry name" value="RNase_HII/HIII_dom"/>
</dbReference>
<proteinExistence type="inferred from homology"/>
<dbReference type="Gene3D" id="3.30.420.10">
    <property type="entry name" value="Ribonuclease H-like superfamily/Ribonuclease H"/>
    <property type="match status" value="1"/>
</dbReference>
<accession>A0A060HS75</accession>
<dbReference type="GO" id="GO:0005737">
    <property type="term" value="C:cytoplasm"/>
    <property type="evidence" value="ECO:0007669"/>
    <property type="project" value="UniProtKB-SubCell"/>
</dbReference>
<comment type="subcellular location">
    <subcellularLocation>
        <location evidence="4 13">Cytoplasm</location>
    </subcellularLocation>
</comment>
<protein>
    <recommendedName>
        <fullName evidence="7 13">Ribonuclease HII</fullName>
        <shortName evidence="13">RNase HII</shortName>
        <ecNumber evidence="6 13">3.1.26.4</ecNumber>
    </recommendedName>
</protein>
<evidence type="ECO:0000259" key="16">
    <source>
        <dbReference type="PROSITE" id="PS51975"/>
    </source>
</evidence>
<keyword evidence="9 13" id="KW-0540">Nuclease</keyword>
<evidence type="ECO:0000256" key="8">
    <source>
        <dbReference type="ARBA" id="ARBA00022490"/>
    </source>
</evidence>
<dbReference type="CDD" id="cd07180">
    <property type="entry name" value="RNase_HII_archaea_like"/>
    <property type="match status" value="1"/>
</dbReference>
<dbReference type="InterPro" id="IPR036397">
    <property type="entry name" value="RNaseH_sf"/>
</dbReference>
<dbReference type="InterPro" id="IPR004649">
    <property type="entry name" value="RNase_H2_suA"/>
</dbReference>
<comment type="catalytic activity">
    <reaction evidence="1 13 14 15">
        <text>Endonucleolytic cleavage to 5'-phosphomonoester.</text>
        <dbReference type="EC" id="3.1.26.4"/>
    </reaction>
</comment>
<dbReference type="Gene3D" id="1.10.10.460">
    <property type="entry name" value="Ribonuclease hii. Domain 2"/>
    <property type="match status" value="1"/>
</dbReference>
<evidence type="ECO:0000256" key="10">
    <source>
        <dbReference type="ARBA" id="ARBA00022723"/>
    </source>
</evidence>
<comment type="cofactor">
    <cofactor evidence="2">
        <name>Mg(2+)</name>
        <dbReference type="ChEBI" id="CHEBI:18420"/>
    </cofactor>
</comment>
<evidence type="ECO:0000256" key="9">
    <source>
        <dbReference type="ARBA" id="ARBA00022722"/>
    </source>
</evidence>
<evidence type="ECO:0000256" key="6">
    <source>
        <dbReference type="ARBA" id="ARBA00012180"/>
    </source>
</evidence>
<evidence type="ECO:0000313" key="18">
    <source>
        <dbReference type="Proteomes" id="UP000027093"/>
    </source>
</evidence>
<sequence>MLLIGGVDEAGRGSIIGPLVVAGVSVRESKITKLKEIGVRDSKQLTRQARERLYDEIVSIADHHHIHTIKSTEVDSHVLQRGLNKLEARAMAHVIGKMKVDEVYVDCCDTNPERYKEHIACHLKSMPQAMTIHSMHHADRINVVVSAASILAKITRDLEIQKIRKRYRDIGSGYPSDEKTMLFIRNWVEMKKTPPAFARKSWKPLRMMLEGMEQRTLF</sequence>
<comment type="function">
    <text evidence="3 13 15">Endonuclease that specifically degrades the RNA of RNA-DNA hybrids.</text>
</comment>
<evidence type="ECO:0000256" key="5">
    <source>
        <dbReference type="ARBA" id="ARBA00007383"/>
    </source>
</evidence>
<dbReference type="GO" id="GO:0003723">
    <property type="term" value="F:RNA binding"/>
    <property type="evidence" value="ECO:0007669"/>
    <property type="project" value="UniProtKB-UniRule"/>
</dbReference>
<evidence type="ECO:0000256" key="1">
    <source>
        <dbReference type="ARBA" id="ARBA00000077"/>
    </source>
</evidence>
<evidence type="ECO:0000256" key="2">
    <source>
        <dbReference type="ARBA" id="ARBA00001946"/>
    </source>
</evidence>
<keyword evidence="13" id="KW-0464">Manganese</keyword>
<dbReference type="GeneID" id="74947012"/>
<evidence type="ECO:0000256" key="12">
    <source>
        <dbReference type="ARBA" id="ARBA00022801"/>
    </source>
</evidence>
<comment type="cofactor">
    <cofactor evidence="13 14">
        <name>Mn(2+)</name>
        <dbReference type="ChEBI" id="CHEBI:29035"/>
    </cofactor>
    <cofactor evidence="13 14">
        <name>Mg(2+)</name>
        <dbReference type="ChEBI" id="CHEBI:18420"/>
    </cofactor>
    <text evidence="13 14">Manganese or magnesium. Binds 1 divalent metal ion per monomer in the absence of substrate. May bind a second metal ion after substrate binding.</text>
</comment>
<keyword evidence="18" id="KW-1185">Reference proteome</keyword>
<dbReference type="PROSITE" id="PS51975">
    <property type="entry name" value="RNASE_H_2"/>
    <property type="match status" value="1"/>
</dbReference>
<dbReference type="GO" id="GO:0032299">
    <property type="term" value="C:ribonuclease H2 complex"/>
    <property type="evidence" value="ECO:0007669"/>
    <property type="project" value="TreeGrafter"/>
</dbReference>
<dbReference type="GO" id="GO:0004523">
    <property type="term" value="F:RNA-DNA hybrid ribonuclease activity"/>
    <property type="evidence" value="ECO:0007669"/>
    <property type="project" value="UniProtKB-UniRule"/>
</dbReference>
<keyword evidence="11 13" id="KW-0255">Endonuclease</keyword>
<evidence type="ECO:0000256" key="3">
    <source>
        <dbReference type="ARBA" id="ARBA00004065"/>
    </source>
</evidence>
<evidence type="ECO:0000256" key="7">
    <source>
        <dbReference type="ARBA" id="ARBA00019179"/>
    </source>
</evidence>
<feature type="domain" description="RNase H type-2" evidence="16">
    <location>
        <begin position="2"/>
        <end position="214"/>
    </location>
</feature>
<feature type="binding site" evidence="13 14">
    <location>
        <position position="106"/>
    </location>
    <ligand>
        <name>a divalent metal cation</name>
        <dbReference type="ChEBI" id="CHEBI:60240"/>
    </ligand>
</feature>
<gene>
    <name evidence="13 17" type="primary">rnhB</name>
    <name evidence="17" type="ORF">NVIE_017440</name>
</gene>
<evidence type="ECO:0000256" key="11">
    <source>
        <dbReference type="ARBA" id="ARBA00022759"/>
    </source>
</evidence>
<dbReference type="SUPFAM" id="SSF53098">
    <property type="entry name" value="Ribonuclease H-like"/>
    <property type="match status" value="1"/>
</dbReference>
<dbReference type="GO" id="GO:0006298">
    <property type="term" value="P:mismatch repair"/>
    <property type="evidence" value="ECO:0007669"/>
    <property type="project" value="TreeGrafter"/>
</dbReference>
<evidence type="ECO:0000256" key="15">
    <source>
        <dbReference type="RuleBase" id="RU003515"/>
    </source>
</evidence>
<dbReference type="Proteomes" id="UP000027093">
    <property type="component" value="Chromosome"/>
</dbReference>
<dbReference type="GO" id="GO:0030145">
    <property type="term" value="F:manganese ion binding"/>
    <property type="evidence" value="ECO:0007669"/>
    <property type="project" value="UniProtKB-UniRule"/>
</dbReference>
<dbReference type="InterPro" id="IPR012337">
    <property type="entry name" value="RNaseH-like_sf"/>
</dbReference>
<dbReference type="EMBL" id="CP007536">
    <property type="protein sequence ID" value="AIC16007.1"/>
    <property type="molecule type" value="Genomic_DNA"/>
</dbReference>
<reference evidence="17 18" key="1">
    <citation type="journal article" date="2014" name="Int. J. Syst. Evol. Microbiol.">
        <title>Nitrososphaera viennensis gen. nov., sp. nov., an aerobic and mesophilic, ammonia-oxidizing archaeon from soil and a member of the archaeal phylum Thaumarchaeota.</title>
        <authorList>
            <person name="Stieglmeier M."/>
            <person name="Klingl A."/>
            <person name="Alves R.J."/>
            <person name="Rittmann S.K."/>
            <person name="Melcher M."/>
            <person name="Leisch N."/>
            <person name="Schleper C."/>
        </authorList>
    </citation>
    <scope>NUCLEOTIDE SEQUENCE [LARGE SCALE GENOMIC DNA]</scope>
    <source>
        <strain evidence="17">EN76</strain>
    </source>
</reference>
<dbReference type="RefSeq" id="WP_227717305.1">
    <property type="nucleotide sequence ID" value="NZ_CP007536.1"/>
</dbReference>
<dbReference type="KEGG" id="nvn:NVIE_017440"/>
<feature type="binding site" evidence="13 14">
    <location>
        <position position="9"/>
    </location>
    <ligand>
        <name>a divalent metal cation</name>
        <dbReference type="ChEBI" id="CHEBI:60240"/>
    </ligand>
</feature>
<dbReference type="AlphaFoldDB" id="A0A060HS75"/>
<dbReference type="Pfam" id="PF01351">
    <property type="entry name" value="RNase_HII"/>
    <property type="match status" value="1"/>
</dbReference>
<dbReference type="NCBIfam" id="TIGR00729">
    <property type="entry name" value="ribonuclease HII"/>
    <property type="match status" value="1"/>
</dbReference>
<dbReference type="PANTHER" id="PTHR10954:SF23">
    <property type="entry name" value="RIBONUCLEASE"/>
    <property type="match status" value="1"/>
</dbReference>
<dbReference type="InterPro" id="IPR001352">
    <property type="entry name" value="RNase_HII/HIII"/>
</dbReference>
<dbReference type="STRING" id="926571.NVIE_017440"/>
<keyword evidence="8 13" id="KW-0963">Cytoplasm</keyword>
<comment type="similarity">
    <text evidence="5 13 15">Belongs to the RNase HII family.</text>
</comment>
<dbReference type="InterPro" id="IPR020787">
    <property type="entry name" value="RNase_HII_arc"/>
</dbReference>
<dbReference type="EC" id="3.1.26.4" evidence="6 13"/>
<evidence type="ECO:0000256" key="14">
    <source>
        <dbReference type="PROSITE-ProRule" id="PRU01319"/>
    </source>
</evidence>
<dbReference type="HOGENOM" id="CLU_036532_0_4_2"/>
<evidence type="ECO:0000256" key="4">
    <source>
        <dbReference type="ARBA" id="ARBA00004496"/>
    </source>
</evidence>
<organism evidence="17 18">
    <name type="scientific">Nitrososphaera viennensis EN76</name>
    <dbReference type="NCBI Taxonomy" id="926571"/>
    <lineage>
        <taxon>Archaea</taxon>
        <taxon>Nitrososphaerota</taxon>
        <taxon>Nitrososphaeria</taxon>
        <taxon>Nitrososphaerales</taxon>
        <taxon>Nitrososphaeraceae</taxon>
        <taxon>Nitrososphaera</taxon>
    </lineage>
</organism>